<dbReference type="SUPFAM" id="SSF47203">
    <property type="entry name" value="Acyl-CoA dehydrogenase C-terminal domain-like"/>
    <property type="match status" value="1"/>
</dbReference>
<sequence length="379" mass="40632">MDFEFSEDQVSLRDAVARWVDKAYGFEQRRAIVKAGGYSAESWTAMAELGLLGLAIPEEQGGMGFGAVEAMVVMEELGRGMVLEPYAAVALVAAPMLVHSAAPSKDLWLQNIADGSALVVLAHQERGARHRLQHVQTTAEQDHSGNWRLNGRKSLVPAGQHAGAFIVPARVSGAVDDPSGIALFLVAPGVGVSLQGYPTQDGACAAEVTLDGATGIQMYAAGEAYAVLEAAIDRGLAAQAAEGVGLMDKLTAITVDYMNTRKQFNVTLASFQALRHRIADVKMQLELARSMSYYASLKLGEPAPQRRRAISQAKVQIGNSARFVGQQCVQLHGGIAVTDEYVASHYFKRLTMLEMEYGDTLHHLGEVSARMQDTAGVFA</sequence>
<keyword evidence="9" id="KW-1185">Reference proteome</keyword>
<accession>A0ABU9C7T9</accession>
<organism evidence="8 9">
    <name type="scientific">Ideonella margarita</name>
    <dbReference type="NCBI Taxonomy" id="2984191"/>
    <lineage>
        <taxon>Bacteria</taxon>
        <taxon>Pseudomonadati</taxon>
        <taxon>Pseudomonadota</taxon>
        <taxon>Betaproteobacteria</taxon>
        <taxon>Burkholderiales</taxon>
        <taxon>Sphaerotilaceae</taxon>
        <taxon>Ideonella</taxon>
    </lineage>
</organism>
<dbReference type="InterPro" id="IPR036250">
    <property type="entry name" value="AcylCo_DH-like_C"/>
</dbReference>
<dbReference type="Pfam" id="PF00441">
    <property type="entry name" value="Acyl-CoA_dh_1"/>
    <property type="match status" value="1"/>
</dbReference>
<evidence type="ECO:0000256" key="3">
    <source>
        <dbReference type="ARBA" id="ARBA00022630"/>
    </source>
</evidence>
<comment type="cofactor">
    <cofactor evidence="1">
        <name>FAD</name>
        <dbReference type="ChEBI" id="CHEBI:57692"/>
    </cofactor>
</comment>
<dbReference type="InterPro" id="IPR037069">
    <property type="entry name" value="AcylCoA_DH/ox_N_sf"/>
</dbReference>
<evidence type="ECO:0000256" key="4">
    <source>
        <dbReference type="ARBA" id="ARBA00022827"/>
    </source>
</evidence>
<keyword evidence="5" id="KW-0560">Oxidoreductase</keyword>
<dbReference type="RefSeq" id="WP_341400267.1">
    <property type="nucleotide sequence ID" value="NZ_JBBUTI010000012.1"/>
</dbReference>
<dbReference type="PANTHER" id="PTHR43884:SF20">
    <property type="entry name" value="ACYL-COA DEHYDROGENASE FADE28"/>
    <property type="match status" value="1"/>
</dbReference>
<dbReference type="InterPro" id="IPR046373">
    <property type="entry name" value="Acyl-CoA_Oxase/DH_mid-dom_sf"/>
</dbReference>
<dbReference type="EMBL" id="JBBUTI010000012">
    <property type="protein sequence ID" value="MEK8047953.1"/>
    <property type="molecule type" value="Genomic_DNA"/>
</dbReference>
<dbReference type="InterPro" id="IPR013786">
    <property type="entry name" value="AcylCoA_DH/ox_N"/>
</dbReference>
<dbReference type="InterPro" id="IPR009075">
    <property type="entry name" value="AcylCo_DH/oxidase_C"/>
</dbReference>
<feature type="domain" description="Acyl-CoA dehydrogenase/oxidase N-terminal" evidence="7">
    <location>
        <begin position="6"/>
        <end position="115"/>
    </location>
</feature>
<dbReference type="SUPFAM" id="SSF56645">
    <property type="entry name" value="Acyl-CoA dehydrogenase NM domain-like"/>
    <property type="match status" value="1"/>
</dbReference>
<evidence type="ECO:0000313" key="9">
    <source>
        <dbReference type="Proteomes" id="UP001379945"/>
    </source>
</evidence>
<keyword evidence="3" id="KW-0285">Flavoprotein</keyword>
<dbReference type="PANTHER" id="PTHR43884">
    <property type="entry name" value="ACYL-COA DEHYDROGENASE"/>
    <property type="match status" value="1"/>
</dbReference>
<evidence type="ECO:0000256" key="5">
    <source>
        <dbReference type="ARBA" id="ARBA00023002"/>
    </source>
</evidence>
<proteinExistence type="inferred from homology"/>
<dbReference type="Pfam" id="PF02771">
    <property type="entry name" value="Acyl-CoA_dh_N"/>
    <property type="match status" value="1"/>
</dbReference>
<name>A0ABU9C7T9_9BURK</name>
<dbReference type="CDD" id="cd00567">
    <property type="entry name" value="ACAD"/>
    <property type="match status" value="1"/>
</dbReference>
<comment type="similarity">
    <text evidence="2">Belongs to the acyl-CoA dehydrogenase family.</text>
</comment>
<evidence type="ECO:0000259" key="6">
    <source>
        <dbReference type="Pfam" id="PF00441"/>
    </source>
</evidence>
<reference evidence="8 9" key="1">
    <citation type="submission" date="2024-04" db="EMBL/GenBank/DDBJ databases">
        <title>Novel species of the genus Ideonella isolated from streams.</title>
        <authorList>
            <person name="Lu H."/>
        </authorList>
    </citation>
    <scope>NUCLEOTIDE SEQUENCE [LARGE SCALE GENOMIC DNA]</scope>
    <source>
        <strain evidence="8 9">LYT19W</strain>
    </source>
</reference>
<dbReference type="Gene3D" id="1.20.140.10">
    <property type="entry name" value="Butyryl-CoA Dehydrogenase, subunit A, domain 3"/>
    <property type="match status" value="1"/>
</dbReference>
<gene>
    <name evidence="8" type="ORF">AACH00_16460</name>
</gene>
<protein>
    <submittedName>
        <fullName evidence="8">Acyl-CoA dehydrogenase family protein</fullName>
    </submittedName>
</protein>
<comment type="caution">
    <text evidence="8">The sequence shown here is derived from an EMBL/GenBank/DDBJ whole genome shotgun (WGS) entry which is preliminary data.</text>
</comment>
<feature type="domain" description="Acyl-CoA dehydrogenase/oxidase C-terminal" evidence="6">
    <location>
        <begin position="230"/>
        <end position="365"/>
    </location>
</feature>
<evidence type="ECO:0000259" key="7">
    <source>
        <dbReference type="Pfam" id="PF02771"/>
    </source>
</evidence>
<evidence type="ECO:0000256" key="2">
    <source>
        <dbReference type="ARBA" id="ARBA00009347"/>
    </source>
</evidence>
<keyword evidence="4" id="KW-0274">FAD</keyword>
<dbReference type="Gene3D" id="2.40.110.10">
    <property type="entry name" value="Butyryl-CoA Dehydrogenase, subunit A, domain 2"/>
    <property type="match status" value="1"/>
</dbReference>
<dbReference type="Gene3D" id="1.10.540.10">
    <property type="entry name" value="Acyl-CoA dehydrogenase/oxidase, N-terminal domain"/>
    <property type="match status" value="1"/>
</dbReference>
<evidence type="ECO:0000313" key="8">
    <source>
        <dbReference type="EMBL" id="MEK8047953.1"/>
    </source>
</evidence>
<dbReference type="InterPro" id="IPR009100">
    <property type="entry name" value="AcylCoA_DH/oxidase_NM_dom_sf"/>
</dbReference>
<evidence type="ECO:0000256" key="1">
    <source>
        <dbReference type="ARBA" id="ARBA00001974"/>
    </source>
</evidence>
<dbReference type="Proteomes" id="UP001379945">
    <property type="component" value="Unassembled WGS sequence"/>
</dbReference>